<protein>
    <submittedName>
        <fullName evidence="1">Uncharacterized protein</fullName>
    </submittedName>
</protein>
<keyword evidence="2" id="KW-1185">Reference proteome</keyword>
<sequence length="69" mass="7827">MNHGKPYSTWTFSMVLQRSTCKVRSTSLNALPNCKIDPTSPSRAFCKADLAWTDNDWETVEIETYCHAA</sequence>
<dbReference type="AlphaFoldDB" id="A0A8S1HSC4"/>
<evidence type="ECO:0000313" key="2">
    <source>
        <dbReference type="Proteomes" id="UP000835052"/>
    </source>
</evidence>
<proteinExistence type="predicted"/>
<dbReference type="EMBL" id="CAJGYM010000136">
    <property type="protein sequence ID" value="CAD6198712.1"/>
    <property type="molecule type" value="Genomic_DNA"/>
</dbReference>
<comment type="caution">
    <text evidence="1">The sequence shown here is derived from an EMBL/GenBank/DDBJ whole genome shotgun (WGS) entry which is preliminary data.</text>
</comment>
<dbReference type="OrthoDB" id="5787458at2759"/>
<accession>A0A8S1HSC4</accession>
<name>A0A8S1HSC4_9PELO</name>
<reference evidence="1" key="1">
    <citation type="submission" date="2020-10" db="EMBL/GenBank/DDBJ databases">
        <authorList>
            <person name="Kikuchi T."/>
        </authorList>
    </citation>
    <scope>NUCLEOTIDE SEQUENCE</scope>
    <source>
        <strain evidence="1">NKZ352</strain>
    </source>
</reference>
<gene>
    <name evidence="1" type="ORF">CAUJ_LOCUS14618</name>
</gene>
<evidence type="ECO:0000313" key="1">
    <source>
        <dbReference type="EMBL" id="CAD6198712.1"/>
    </source>
</evidence>
<organism evidence="1 2">
    <name type="scientific">Caenorhabditis auriculariae</name>
    <dbReference type="NCBI Taxonomy" id="2777116"/>
    <lineage>
        <taxon>Eukaryota</taxon>
        <taxon>Metazoa</taxon>
        <taxon>Ecdysozoa</taxon>
        <taxon>Nematoda</taxon>
        <taxon>Chromadorea</taxon>
        <taxon>Rhabditida</taxon>
        <taxon>Rhabditina</taxon>
        <taxon>Rhabditomorpha</taxon>
        <taxon>Rhabditoidea</taxon>
        <taxon>Rhabditidae</taxon>
        <taxon>Peloderinae</taxon>
        <taxon>Caenorhabditis</taxon>
    </lineage>
</organism>
<dbReference type="Proteomes" id="UP000835052">
    <property type="component" value="Unassembled WGS sequence"/>
</dbReference>